<keyword evidence="1" id="KW-0472">Membrane</keyword>
<accession>A0ABS3J631</accession>
<name>A0ABS3J631_9HYPH</name>
<dbReference type="Proteomes" id="UP000664288">
    <property type="component" value="Unassembled WGS sequence"/>
</dbReference>
<dbReference type="RefSeq" id="WP_207351243.1">
    <property type="nucleotide sequence ID" value="NZ_JAFMPY010000013.1"/>
</dbReference>
<sequence>MAAADPDLVARLKPVRLPPGFDALDWNGILAVFALALVAGLVLALILRAFTAPRLSEGEAAERALAAERGLSPADRLLGQSRLVARLARRQDGGRAAAAAARRLAELKATIDAELYRREPALDPDAVEAAILEALGRRG</sequence>
<protein>
    <submittedName>
        <fullName evidence="2">Uncharacterized protein</fullName>
    </submittedName>
</protein>
<proteinExistence type="predicted"/>
<keyword evidence="1" id="KW-1133">Transmembrane helix</keyword>
<feature type="transmembrane region" description="Helical" evidence="1">
    <location>
        <begin position="26"/>
        <end position="47"/>
    </location>
</feature>
<keyword evidence="3" id="KW-1185">Reference proteome</keyword>
<dbReference type="EMBL" id="JAFMPY010000013">
    <property type="protein sequence ID" value="MBO0904600.1"/>
    <property type="molecule type" value="Genomic_DNA"/>
</dbReference>
<organism evidence="2 3">
    <name type="scientific">Jiella sonneratiae</name>
    <dbReference type="NCBI Taxonomy" id="2816856"/>
    <lineage>
        <taxon>Bacteria</taxon>
        <taxon>Pseudomonadati</taxon>
        <taxon>Pseudomonadota</taxon>
        <taxon>Alphaproteobacteria</taxon>
        <taxon>Hyphomicrobiales</taxon>
        <taxon>Aurantimonadaceae</taxon>
        <taxon>Jiella</taxon>
    </lineage>
</organism>
<gene>
    <name evidence="2" type="ORF">J1C47_13205</name>
</gene>
<evidence type="ECO:0000313" key="3">
    <source>
        <dbReference type="Proteomes" id="UP000664288"/>
    </source>
</evidence>
<evidence type="ECO:0000256" key="1">
    <source>
        <dbReference type="SAM" id="Phobius"/>
    </source>
</evidence>
<evidence type="ECO:0000313" key="2">
    <source>
        <dbReference type="EMBL" id="MBO0904600.1"/>
    </source>
</evidence>
<comment type="caution">
    <text evidence="2">The sequence shown here is derived from an EMBL/GenBank/DDBJ whole genome shotgun (WGS) entry which is preliminary data.</text>
</comment>
<keyword evidence="1" id="KW-0812">Transmembrane</keyword>
<reference evidence="2 3" key="1">
    <citation type="submission" date="2021-03" db="EMBL/GenBank/DDBJ databases">
        <title>Whole genome sequence of Jiella sp. MQZ13P-4.</title>
        <authorList>
            <person name="Tuo L."/>
        </authorList>
    </citation>
    <scope>NUCLEOTIDE SEQUENCE [LARGE SCALE GENOMIC DNA]</scope>
    <source>
        <strain evidence="2 3">MQZ13P-4</strain>
    </source>
</reference>